<dbReference type="PANTHER" id="PTHR37766">
    <property type="entry name" value="OS01G0897100 PROTEIN"/>
    <property type="match status" value="1"/>
</dbReference>
<gene>
    <name evidence="1" type="ORF">Dsin_031929</name>
</gene>
<dbReference type="PANTHER" id="PTHR37766:SF1">
    <property type="entry name" value="OS01G0897100 PROTEIN"/>
    <property type="match status" value="1"/>
</dbReference>
<comment type="caution">
    <text evidence="1">The sequence shown here is derived from an EMBL/GenBank/DDBJ whole genome shotgun (WGS) entry which is preliminary data.</text>
</comment>
<dbReference type="Proteomes" id="UP001281410">
    <property type="component" value="Unassembled WGS sequence"/>
</dbReference>
<evidence type="ECO:0000313" key="1">
    <source>
        <dbReference type="EMBL" id="KAK3184643.1"/>
    </source>
</evidence>
<dbReference type="EMBL" id="JANJYJ010000010">
    <property type="protein sequence ID" value="KAK3184643.1"/>
    <property type="molecule type" value="Genomic_DNA"/>
</dbReference>
<proteinExistence type="predicted"/>
<dbReference type="AlphaFoldDB" id="A0AAD9ZM44"/>
<name>A0AAD9ZM44_9ROSI</name>
<reference evidence="1" key="1">
    <citation type="journal article" date="2023" name="Plant J.">
        <title>Genome sequences and population genomics provide insights into the demographic history, inbreeding, and mutation load of two 'living fossil' tree species of Dipteronia.</title>
        <authorList>
            <person name="Feng Y."/>
            <person name="Comes H.P."/>
            <person name="Chen J."/>
            <person name="Zhu S."/>
            <person name="Lu R."/>
            <person name="Zhang X."/>
            <person name="Li P."/>
            <person name="Qiu J."/>
            <person name="Olsen K.M."/>
            <person name="Qiu Y."/>
        </authorList>
    </citation>
    <scope>NUCLEOTIDE SEQUENCE</scope>
    <source>
        <strain evidence="1">NBL</strain>
    </source>
</reference>
<keyword evidence="2" id="KW-1185">Reference proteome</keyword>
<accession>A0AAD9ZM44</accession>
<sequence length="331" mass="39210">MVATKPHYFLDLDVQRTVENFIDNVPEFWSSSDFADSVKDDFFVDLMYKEDSRDVWEVIDEFVMEESFSSLCHRLLIILEEHDFRIFLESLCKYINPRREPKDFSNSSYWLEIKLCRCSDCDSIDQLLLLNAFINHRRQRLGFVQDEEYVEEKLKIKDIILQIRTASLKVNSLASMFCECLKLNITEAIKLLGMLFWVIYYRLSEECQTLESRESLFASNEIKFRKSDKYVLLHYDGVLEEKHQVELSERGSKKSKKRRRNYDHDDTNDNELLDFDTSNSRLNLESKAVSWLLSTDGFSASWTSADLPEHLSMHCLSTWMKWLISKWNNVA</sequence>
<evidence type="ECO:0000313" key="2">
    <source>
        <dbReference type="Proteomes" id="UP001281410"/>
    </source>
</evidence>
<organism evidence="1 2">
    <name type="scientific">Dipteronia sinensis</name>
    <dbReference type="NCBI Taxonomy" id="43782"/>
    <lineage>
        <taxon>Eukaryota</taxon>
        <taxon>Viridiplantae</taxon>
        <taxon>Streptophyta</taxon>
        <taxon>Embryophyta</taxon>
        <taxon>Tracheophyta</taxon>
        <taxon>Spermatophyta</taxon>
        <taxon>Magnoliopsida</taxon>
        <taxon>eudicotyledons</taxon>
        <taxon>Gunneridae</taxon>
        <taxon>Pentapetalae</taxon>
        <taxon>rosids</taxon>
        <taxon>malvids</taxon>
        <taxon>Sapindales</taxon>
        <taxon>Sapindaceae</taxon>
        <taxon>Hippocastanoideae</taxon>
        <taxon>Acereae</taxon>
        <taxon>Dipteronia</taxon>
    </lineage>
</organism>
<protein>
    <submittedName>
        <fullName evidence="1">Uncharacterized protein</fullName>
    </submittedName>
</protein>